<keyword evidence="7" id="KW-0206">Cytoskeleton</keyword>
<evidence type="ECO:0000256" key="5">
    <source>
        <dbReference type="ARBA" id="ARBA00022840"/>
    </source>
</evidence>
<dbReference type="InterPro" id="IPR032405">
    <property type="entry name" value="Kinesin_assoc"/>
</dbReference>
<evidence type="ECO:0000256" key="1">
    <source>
        <dbReference type="ARBA" id="ARBA00004245"/>
    </source>
</evidence>
<keyword evidence="3" id="KW-0493">Microtubule</keyword>
<dbReference type="SUPFAM" id="SSF49879">
    <property type="entry name" value="SMAD/FHA domain"/>
    <property type="match status" value="1"/>
</dbReference>
<dbReference type="Pfam" id="PF16183">
    <property type="entry name" value="Kinesin_assoc"/>
    <property type="match status" value="1"/>
</dbReference>
<keyword evidence="5" id="KW-0067">ATP-binding</keyword>
<dbReference type="PANTHER" id="PTHR47117:SF10">
    <property type="entry name" value="KINESIN-LIKE PROTEIN KIF1B"/>
    <property type="match status" value="1"/>
</dbReference>
<dbReference type="Proteomes" id="UP001153148">
    <property type="component" value="Unassembled WGS sequence"/>
</dbReference>
<dbReference type="InterPro" id="IPR008984">
    <property type="entry name" value="SMAD_FHA_dom_sf"/>
</dbReference>
<keyword evidence="4" id="KW-0547">Nucleotide-binding</keyword>
<reference evidence="10" key="1">
    <citation type="submission" date="2021-03" db="EMBL/GenBank/DDBJ databases">
        <authorList>
            <person name="Tran Van P."/>
        </authorList>
    </citation>
    <scope>NUCLEOTIDE SEQUENCE</scope>
</reference>
<evidence type="ECO:0000256" key="4">
    <source>
        <dbReference type="ARBA" id="ARBA00022741"/>
    </source>
</evidence>
<dbReference type="Pfam" id="PF00498">
    <property type="entry name" value="FHA"/>
    <property type="match status" value="1"/>
</dbReference>
<proteinExistence type="predicted"/>
<feature type="non-terminal residue" evidence="10">
    <location>
        <position position="1"/>
    </location>
</feature>
<dbReference type="PANTHER" id="PTHR47117">
    <property type="entry name" value="STAR-RELATED LIPID TRANSFER PROTEIN 9"/>
    <property type="match status" value="1"/>
</dbReference>
<name>A0ABN7P932_TIMPD</name>
<evidence type="ECO:0000313" key="11">
    <source>
        <dbReference type="Proteomes" id="UP001153148"/>
    </source>
</evidence>
<evidence type="ECO:0008006" key="12">
    <source>
        <dbReference type="Google" id="ProtNLM"/>
    </source>
</evidence>
<evidence type="ECO:0000256" key="7">
    <source>
        <dbReference type="ARBA" id="ARBA00023212"/>
    </source>
</evidence>
<protein>
    <recommendedName>
        <fullName evidence="12">FHA domain-containing protein</fullName>
    </recommendedName>
</protein>
<dbReference type="EMBL" id="CAJPIN010033261">
    <property type="protein sequence ID" value="CAG2064328.1"/>
    <property type="molecule type" value="Genomic_DNA"/>
</dbReference>
<keyword evidence="2" id="KW-0963">Cytoplasm</keyword>
<feature type="domain" description="Kinesin-associated" evidence="9">
    <location>
        <begin position="6"/>
        <end position="31"/>
    </location>
</feature>
<keyword evidence="6" id="KW-0505">Motor protein</keyword>
<feature type="domain" description="FHA" evidence="8">
    <location>
        <begin position="33"/>
        <end position="98"/>
    </location>
</feature>
<comment type="caution">
    <text evidence="10">The sequence shown here is derived from an EMBL/GenBank/DDBJ whole genome shotgun (WGS) entry which is preliminary data.</text>
</comment>
<dbReference type="CDD" id="cd22705">
    <property type="entry name" value="FHA_KIF1"/>
    <property type="match status" value="1"/>
</dbReference>
<evidence type="ECO:0000313" key="10">
    <source>
        <dbReference type="EMBL" id="CAG2064328.1"/>
    </source>
</evidence>
<dbReference type="InterPro" id="IPR000253">
    <property type="entry name" value="FHA_dom"/>
</dbReference>
<sequence>QSLCFQTPHLVNLNEDPSMSECLLYYIKDGVTRVGSAEANIPQDIQLSGSHILSEHCVFENKEGVITMTPQEGALCYVNGREVKEPVVLKTGSRVILGKNHVFRFNHPEQARERREKVAPTDNSGTMKDMMFANGFMVCGEKEEEVQKQLQELNEEVN</sequence>
<accession>A0ABN7P932</accession>
<evidence type="ECO:0000259" key="9">
    <source>
        <dbReference type="Pfam" id="PF16183"/>
    </source>
</evidence>
<evidence type="ECO:0000256" key="3">
    <source>
        <dbReference type="ARBA" id="ARBA00022701"/>
    </source>
</evidence>
<evidence type="ECO:0000256" key="2">
    <source>
        <dbReference type="ARBA" id="ARBA00022490"/>
    </source>
</evidence>
<evidence type="ECO:0000256" key="6">
    <source>
        <dbReference type="ARBA" id="ARBA00023175"/>
    </source>
</evidence>
<gene>
    <name evidence="10" type="ORF">TPAB3V08_LOCUS11275</name>
</gene>
<organism evidence="10 11">
    <name type="scientific">Timema podura</name>
    <name type="common">Walking stick</name>
    <dbReference type="NCBI Taxonomy" id="61482"/>
    <lineage>
        <taxon>Eukaryota</taxon>
        <taxon>Metazoa</taxon>
        <taxon>Ecdysozoa</taxon>
        <taxon>Arthropoda</taxon>
        <taxon>Hexapoda</taxon>
        <taxon>Insecta</taxon>
        <taxon>Pterygota</taxon>
        <taxon>Neoptera</taxon>
        <taxon>Polyneoptera</taxon>
        <taxon>Phasmatodea</taxon>
        <taxon>Timematodea</taxon>
        <taxon>Timematoidea</taxon>
        <taxon>Timematidae</taxon>
        <taxon>Timema</taxon>
    </lineage>
</organism>
<dbReference type="Gene3D" id="2.60.200.20">
    <property type="match status" value="1"/>
</dbReference>
<evidence type="ECO:0000259" key="8">
    <source>
        <dbReference type="Pfam" id="PF00498"/>
    </source>
</evidence>
<comment type="subcellular location">
    <subcellularLocation>
        <location evidence="1">Cytoplasm</location>
        <location evidence="1">Cytoskeleton</location>
    </subcellularLocation>
</comment>
<keyword evidence="11" id="KW-1185">Reference proteome</keyword>